<organism evidence="2 3">
    <name type="scientific">Phormidesmis priestleyi ULC007</name>
    <dbReference type="NCBI Taxonomy" id="1920490"/>
    <lineage>
        <taxon>Bacteria</taxon>
        <taxon>Bacillati</taxon>
        <taxon>Cyanobacteriota</taxon>
        <taxon>Cyanophyceae</taxon>
        <taxon>Leptolyngbyales</taxon>
        <taxon>Leptolyngbyaceae</taxon>
        <taxon>Phormidesmis</taxon>
    </lineage>
</organism>
<dbReference type="PANTHER" id="PTHR34610">
    <property type="entry name" value="SSL7007 PROTEIN"/>
    <property type="match status" value="1"/>
</dbReference>
<feature type="domain" description="PIN" evidence="1">
    <location>
        <begin position="8"/>
        <end position="115"/>
    </location>
</feature>
<sequence length="168" mass="18361">MPAVLFLRVVIDTNVVFEGLTKQGGAAGLIIDAWLAGFIEVYVSNALAYEYEDVLSRKLSEVRWSQLQSVLGSLLNAAHFTPIYFSWRLTSPDPGDDLVIDCAMNAGAIVVTSNVRDFRSATESLGIRVVTPIQFVVELTSGGTQILQQSQQGVAKRLKVCKKGRRNS</sequence>
<dbReference type="PANTHER" id="PTHR34610:SF3">
    <property type="entry name" value="SSL7007 PROTEIN"/>
    <property type="match status" value="1"/>
</dbReference>
<name>A0A2T1D3U3_9CYAN</name>
<dbReference type="Proteomes" id="UP000238634">
    <property type="component" value="Unassembled WGS sequence"/>
</dbReference>
<dbReference type="STRING" id="1920490.GCA_001895925_03278"/>
<dbReference type="OrthoDB" id="271187at2"/>
<comment type="caution">
    <text evidence="2">The sequence shown here is derived from an EMBL/GenBank/DDBJ whole genome shotgun (WGS) entry which is preliminary data.</text>
</comment>
<evidence type="ECO:0000259" key="1">
    <source>
        <dbReference type="Pfam" id="PF13470"/>
    </source>
</evidence>
<evidence type="ECO:0000313" key="2">
    <source>
        <dbReference type="EMBL" id="PSB15192.1"/>
    </source>
</evidence>
<protein>
    <submittedName>
        <fullName evidence="2">Putative toxin-antitoxin system toxin component, PIN family</fullName>
    </submittedName>
</protein>
<dbReference type="SUPFAM" id="SSF88723">
    <property type="entry name" value="PIN domain-like"/>
    <property type="match status" value="1"/>
</dbReference>
<proteinExistence type="predicted"/>
<dbReference type="Pfam" id="PF13470">
    <property type="entry name" value="PIN_3"/>
    <property type="match status" value="1"/>
</dbReference>
<keyword evidence="3" id="KW-1185">Reference proteome</keyword>
<reference evidence="2 3" key="2">
    <citation type="submission" date="2018-03" db="EMBL/GenBank/DDBJ databases">
        <title>The ancient ancestry and fast evolution of plastids.</title>
        <authorList>
            <person name="Moore K.R."/>
            <person name="Magnabosco C."/>
            <person name="Momper L."/>
            <person name="Gold D.A."/>
            <person name="Bosak T."/>
            <person name="Fournier G.P."/>
        </authorList>
    </citation>
    <scope>NUCLEOTIDE SEQUENCE [LARGE SCALE GENOMIC DNA]</scope>
    <source>
        <strain evidence="2 3">ULC007</strain>
    </source>
</reference>
<dbReference type="InterPro" id="IPR029060">
    <property type="entry name" value="PIN-like_dom_sf"/>
</dbReference>
<dbReference type="InterPro" id="IPR002850">
    <property type="entry name" value="PIN_toxin-like"/>
</dbReference>
<gene>
    <name evidence="2" type="ORF">C7B65_25050</name>
</gene>
<dbReference type="NCBIfam" id="TIGR00305">
    <property type="entry name" value="putative toxin-antitoxin system toxin component, PIN family"/>
    <property type="match status" value="1"/>
</dbReference>
<dbReference type="AlphaFoldDB" id="A0A2T1D3U3"/>
<reference evidence="2 3" key="1">
    <citation type="submission" date="2018-02" db="EMBL/GenBank/DDBJ databases">
        <authorList>
            <person name="Cohen D.B."/>
            <person name="Kent A.D."/>
        </authorList>
    </citation>
    <scope>NUCLEOTIDE SEQUENCE [LARGE SCALE GENOMIC DNA]</scope>
    <source>
        <strain evidence="2 3">ULC007</strain>
    </source>
</reference>
<dbReference type="EMBL" id="PVWG01000067">
    <property type="protein sequence ID" value="PSB15192.1"/>
    <property type="molecule type" value="Genomic_DNA"/>
</dbReference>
<dbReference type="InterPro" id="IPR002716">
    <property type="entry name" value="PIN_dom"/>
</dbReference>
<accession>A0A2T1D3U3</accession>
<evidence type="ECO:0000313" key="3">
    <source>
        <dbReference type="Proteomes" id="UP000238634"/>
    </source>
</evidence>